<dbReference type="Gene3D" id="3.40.390.30">
    <property type="entry name" value="Metalloproteases ('zincins'), catalytic domain"/>
    <property type="match status" value="1"/>
</dbReference>
<dbReference type="InterPro" id="IPR002036">
    <property type="entry name" value="YbeY"/>
</dbReference>
<dbReference type="GO" id="GO:0006364">
    <property type="term" value="P:rRNA processing"/>
    <property type="evidence" value="ECO:0007669"/>
    <property type="project" value="UniProtKB-UniRule"/>
</dbReference>
<evidence type="ECO:0000313" key="9">
    <source>
        <dbReference type="Proteomes" id="UP000297839"/>
    </source>
</evidence>
<keyword evidence="9" id="KW-1185">Reference proteome</keyword>
<dbReference type="HAMAP" id="MF_00009">
    <property type="entry name" value="Endoribonucl_YbeY"/>
    <property type="match status" value="1"/>
</dbReference>
<dbReference type="SUPFAM" id="SSF55486">
    <property type="entry name" value="Metalloproteases ('zincins'), catalytic domain"/>
    <property type="match status" value="1"/>
</dbReference>
<dbReference type="AlphaFoldDB" id="A0A4Z0BKZ0"/>
<comment type="function">
    <text evidence="7">Single strand-specific metallo-endoribonuclease involved in late-stage 70S ribosome quality control and in maturation of the 3' terminus of the 16S rRNA.</text>
</comment>
<keyword evidence="6 7" id="KW-0862">Zinc</keyword>
<keyword evidence="7" id="KW-0698">rRNA processing</keyword>
<dbReference type="Pfam" id="PF02130">
    <property type="entry name" value="YbeY"/>
    <property type="match status" value="1"/>
</dbReference>
<reference evidence="8 9" key="1">
    <citation type="submission" date="2019-03" db="EMBL/GenBank/DDBJ databases">
        <title>Ramlibacter sp. 18x22-1, whole genome shotgun sequence.</title>
        <authorList>
            <person name="Zhang X."/>
            <person name="Feng G."/>
            <person name="Zhu H."/>
        </authorList>
    </citation>
    <scope>NUCLEOTIDE SEQUENCE [LARGE SCALE GENOMIC DNA]</scope>
    <source>
        <strain evidence="8 9">18x22-1</strain>
    </source>
</reference>
<comment type="caution">
    <text evidence="8">The sequence shown here is derived from an EMBL/GenBank/DDBJ whole genome shotgun (WGS) entry which is preliminary data.</text>
</comment>
<dbReference type="GO" id="GO:0008270">
    <property type="term" value="F:zinc ion binding"/>
    <property type="evidence" value="ECO:0007669"/>
    <property type="project" value="UniProtKB-UniRule"/>
</dbReference>
<dbReference type="NCBIfam" id="TIGR00043">
    <property type="entry name" value="rRNA maturation RNase YbeY"/>
    <property type="match status" value="1"/>
</dbReference>
<dbReference type="RefSeq" id="WP_135250798.1">
    <property type="nucleotide sequence ID" value="NZ_SMLK01000005.1"/>
</dbReference>
<protein>
    <recommendedName>
        <fullName evidence="7">Endoribonuclease YbeY</fullName>
        <ecNumber evidence="7">3.1.-.-</ecNumber>
    </recommendedName>
</protein>
<comment type="subcellular location">
    <subcellularLocation>
        <location evidence="7">Cytoplasm</location>
    </subcellularLocation>
</comment>
<comment type="similarity">
    <text evidence="1 7">Belongs to the endoribonuclease YbeY family.</text>
</comment>
<accession>A0A4Z0BKZ0</accession>
<keyword evidence="7" id="KW-0690">Ribosome biogenesis</keyword>
<organism evidence="8 9">
    <name type="scientific">Ramlibacter humi</name>
    <dbReference type="NCBI Taxonomy" id="2530451"/>
    <lineage>
        <taxon>Bacteria</taxon>
        <taxon>Pseudomonadati</taxon>
        <taxon>Pseudomonadota</taxon>
        <taxon>Betaproteobacteria</taxon>
        <taxon>Burkholderiales</taxon>
        <taxon>Comamonadaceae</taxon>
        <taxon>Ramlibacter</taxon>
    </lineage>
</organism>
<evidence type="ECO:0000256" key="2">
    <source>
        <dbReference type="ARBA" id="ARBA00022722"/>
    </source>
</evidence>
<dbReference type="Proteomes" id="UP000297839">
    <property type="component" value="Unassembled WGS sequence"/>
</dbReference>
<dbReference type="InterPro" id="IPR020549">
    <property type="entry name" value="YbeY_CS"/>
</dbReference>
<dbReference type="EC" id="3.1.-.-" evidence="7"/>
<dbReference type="PANTHER" id="PTHR46986">
    <property type="entry name" value="ENDORIBONUCLEASE YBEY, CHLOROPLASTIC"/>
    <property type="match status" value="1"/>
</dbReference>
<evidence type="ECO:0000256" key="3">
    <source>
        <dbReference type="ARBA" id="ARBA00022723"/>
    </source>
</evidence>
<evidence type="ECO:0000256" key="1">
    <source>
        <dbReference type="ARBA" id="ARBA00010875"/>
    </source>
</evidence>
<evidence type="ECO:0000256" key="5">
    <source>
        <dbReference type="ARBA" id="ARBA00022801"/>
    </source>
</evidence>
<keyword evidence="4 7" id="KW-0255">Endonuclease</keyword>
<dbReference type="GO" id="GO:0004521">
    <property type="term" value="F:RNA endonuclease activity"/>
    <property type="evidence" value="ECO:0007669"/>
    <property type="project" value="UniProtKB-UniRule"/>
</dbReference>
<name>A0A4Z0BKZ0_9BURK</name>
<dbReference type="OrthoDB" id="9807740at2"/>
<dbReference type="PANTHER" id="PTHR46986:SF1">
    <property type="entry name" value="ENDORIBONUCLEASE YBEY, CHLOROPLASTIC"/>
    <property type="match status" value="1"/>
</dbReference>
<feature type="binding site" evidence="7">
    <location>
        <position position="123"/>
    </location>
    <ligand>
        <name>Zn(2+)</name>
        <dbReference type="ChEBI" id="CHEBI:29105"/>
        <note>catalytic</note>
    </ligand>
</feature>
<keyword evidence="5 7" id="KW-0378">Hydrolase</keyword>
<proteinExistence type="inferred from homology"/>
<evidence type="ECO:0000313" key="8">
    <source>
        <dbReference type="EMBL" id="TFY99079.1"/>
    </source>
</evidence>
<dbReference type="InterPro" id="IPR023091">
    <property type="entry name" value="MetalPrtase_cat_dom_sf_prd"/>
</dbReference>
<comment type="cofactor">
    <cofactor evidence="7">
        <name>Zn(2+)</name>
        <dbReference type="ChEBI" id="CHEBI:29105"/>
    </cofactor>
    <text evidence="7">Binds 1 zinc ion.</text>
</comment>
<dbReference type="EMBL" id="SMLK01000005">
    <property type="protein sequence ID" value="TFY99079.1"/>
    <property type="molecule type" value="Genomic_DNA"/>
</dbReference>
<gene>
    <name evidence="7 8" type="primary">ybeY</name>
    <name evidence="8" type="ORF">EZ216_16095</name>
</gene>
<feature type="binding site" evidence="7">
    <location>
        <position position="117"/>
    </location>
    <ligand>
        <name>Zn(2+)</name>
        <dbReference type="ChEBI" id="CHEBI:29105"/>
        <note>catalytic</note>
    </ligand>
</feature>
<evidence type="ECO:0000256" key="7">
    <source>
        <dbReference type="HAMAP-Rule" id="MF_00009"/>
    </source>
</evidence>
<feature type="binding site" evidence="7">
    <location>
        <position position="113"/>
    </location>
    <ligand>
        <name>Zn(2+)</name>
        <dbReference type="ChEBI" id="CHEBI:29105"/>
        <note>catalytic</note>
    </ligand>
</feature>
<dbReference type="PROSITE" id="PS01306">
    <property type="entry name" value="UPF0054"/>
    <property type="match status" value="1"/>
</dbReference>
<evidence type="ECO:0000256" key="4">
    <source>
        <dbReference type="ARBA" id="ARBA00022759"/>
    </source>
</evidence>
<evidence type="ECO:0000256" key="6">
    <source>
        <dbReference type="ARBA" id="ARBA00022833"/>
    </source>
</evidence>
<keyword evidence="7" id="KW-0963">Cytoplasm</keyword>
<keyword evidence="3 7" id="KW-0479">Metal-binding</keyword>
<sequence length="150" mass="16807">MRPPELSLELQFGEFRGADKHRALLRPARVRRWMAPALARDGEITVRIVGEDEGRELNRHYRGKDYATNVLTFDYTVEPVVSADLVLCGPVVAREAAEQGKTLEAHYAHLLVHGTLHAQGYDHETGERDALEMEALEILVLGSLGYANPY</sequence>
<dbReference type="GO" id="GO:0004222">
    <property type="term" value="F:metalloendopeptidase activity"/>
    <property type="evidence" value="ECO:0007669"/>
    <property type="project" value="InterPro"/>
</dbReference>
<keyword evidence="2 7" id="KW-0540">Nuclease</keyword>
<dbReference type="GO" id="GO:0005737">
    <property type="term" value="C:cytoplasm"/>
    <property type="evidence" value="ECO:0007669"/>
    <property type="project" value="UniProtKB-SubCell"/>
</dbReference>